<evidence type="ECO:0000313" key="4">
    <source>
        <dbReference type="Proteomes" id="UP000704176"/>
    </source>
</evidence>
<accession>A0ABS7VST4</accession>
<evidence type="ECO:0000256" key="1">
    <source>
        <dbReference type="SAM" id="MobiDB-lite"/>
    </source>
</evidence>
<evidence type="ECO:0000256" key="2">
    <source>
        <dbReference type="SAM" id="SignalP"/>
    </source>
</evidence>
<reference evidence="3 4" key="1">
    <citation type="submission" date="2021-09" db="EMBL/GenBank/DDBJ databases">
        <title>The complete genome sequence of a new microorganism.</title>
        <authorList>
            <person name="Zi Z."/>
        </authorList>
    </citation>
    <scope>NUCLEOTIDE SEQUENCE [LARGE SCALE GENOMIC DNA]</scope>
    <source>
        <strain evidence="3 4">WGZ8</strain>
    </source>
</reference>
<dbReference type="Proteomes" id="UP000704176">
    <property type="component" value="Unassembled WGS sequence"/>
</dbReference>
<evidence type="ECO:0000313" key="3">
    <source>
        <dbReference type="EMBL" id="MBZ6078135.1"/>
    </source>
</evidence>
<sequence length="180" mass="19013">MDDIAMLPLCRRSLLKSLTIALLCGAIPGAARAQLFAPAQPFPQYFSSFAVDVSVLKAKGLGPFADLLAASALSQLRVSFGDRIDPRGPRLVVRLTSLYQSPFTNGGGNRHRGGGGGSDGGSDSLEGEALAVGPRGEILARHPQMAVLDVDRGPTDPDEPGRAVAIASHYVLWLRRQLIV</sequence>
<feature type="chain" id="PRO_5046544991" description="DUF3016 domain-containing protein" evidence="2">
    <location>
        <begin position="34"/>
        <end position="180"/>
    </location>
</feature>
<proteinExistence type="predicted"/>
<keyword evidence="2" id="KW-0732">Signal</keyword>
<feature type="signal peptide" evidence="2">
    <location>
        <begin position="1"/>
        <end position="33"/>
    </location>
</feature>
<keyword evidence="4" id="KW-1185">Reference proteome</keyword>
<gene>
    <name evidence="3" type="ORF">K9B37_17875</name>
</gene>
<dbReference type="EMBL" id="JAIRBM010000015">
    <property type="protein sequence ID" value="MBZ6078135.1"/>
    <property type="molecule type" value="Genomic_DNA"/>
</dbReference>
<protein>
    <recommendedName>
        <fullName evidence="5">DUF3016 domain-containing protein</fullName>
    </recommendedName>
</protein>
<evidence type="ECO:0008006" key="5">
    <source>
        <dbReference type="Google" id="ProtNLM"/>
    </source>
</evidence>
<organism evidence="3 4">
    <name type="scientific">Microvirga puerhi</name>
    <dbReference type="NCBI Taxonomy" id="2876078"/>
    <lineage>
        <taxon>Bacteria</taxon>
        <taxon>Pseudomonadati</taxon>
        <taxon>Pseudomonadota</taxon>
        <taxon>Alphaproteobacteria</taxon>
        <taxon>Hyphomicrobiales</taxon>
        <taxon>Methylobacteriaceae</taxon>
        <taxon>Microvirga</taxon>
    </lineage>
</organism>
<dbReference type="RefSeq" id="WP_224314888.1">
    <property type="nucleotide sequence ID" value="NZ_JAIRBM010000015.1"/>
</dbReference>
<feature type="region of interest" description="Disordered" evidence="1">
    <location>
        <begin position="103"/>
        <end position="127"/>
    </location>
</feature>
<comment type="caution">
    <text evidence="3">The sequence shown here is derived from an EMBL/GenBank/DDBJ whole genome shotgun (WGS) entry which is preliminary data.</text>
</comment>
<name>A0ABS7VST4_9HYPH</name>